<dbReference type="Gene3D" id="3.30.565.10">
    <property type="entry name" value="Histidine kinase-like ATPase, C-terminal domain"/>
    <property type="match status" value="1"/>
</dbReference>
<keyword evidence="9" id="KW-1133">Transmembrane helix</keyword>
<reference evidence="11 12" key="1">
    <citation type="submission" date="2015-09" db="EMBL/GenBank/DDBJ databases">
        <title>Genome sequencing project for genomic taxonomy and phylogenomics of Bacillus-like bacteria.</title>
        <authorList>
            <person name="Liu B."/>
            <person name="Wang J."/>
            <person name="Zhu Y."/>
            <person name="Liu G."/>
            <person name="Chen Q."/>
            <person name="Chen Z."/>
            <person name="Lan J."/>
            <person name="Che J."/>
            <person name="Ge C."/>
            <person name="Shi H."/>
            <person name="Pan Z."/>
            <person name="Liu X."/>
        </authorList>
    </citation>
    <scope>NUCLEOTIDE SEQUENCE [LARGE SCALE GENOMIC DNA]</scope>
    <source>
        <strain evidence="11 12">DSM 8552</strain>
    </source>
</reference>
<evidence type="ECO:0000256" key="3">
    <source>
        <dbReference type="ARBA" id="ARBA00022553"/>
    </source>
</evidence>
<dbReference type="InterPro" id="IPR050736">
    <property type="entry name" value="Sensor_HK_Regulatory"/>
</dbReference>
<dbReference type="InterPro" id="IPR005467">
    <property type="entry name" value="His_kinase_dom"/>
</dbReference>
<dbReference type="EC" id="2.7.13.3" evidence="2"/>
<evidence type="ECO:0000256" key="2">
    <source>
        <dbReference type="ARBA" id="ARBA00012438"/>
    </source>
</evidence>
<dbReference type="SMART" id="SM00388">
    <property type="entry name" value="HisKA"/>
    <property type="match status" value="1"/>
</dbReference>
<feature type="domain" description="Histidine kinase" evidence="10">
    <location>
        <begin position="212"/>
        <end position="433"/>
    </location>
</feature>
<feature type="transmembrane region" description="Helical" evidence="9">
    <location>
        <begin position="21"/>
        <end position="43"/>
    </location>
</feature>
<feature type="transmembrane region" description="Helical" evidence="9">
    <location>
        <begin position="166"/>
        <end position="187"/>
    </location>
</feature>
<comment type="caution">
    <text evidence="11">The sequence shown here is derived from an EMBL/GenBank/DDBJ whole genome shotgun (WGS) entry which is preliminary data.</text>
</comment>
<dbReference type="Pfam" id="PF00512">
    <property type="entry name" value="HisKA"/>
    <property type="match status" value="1"/>
</dbReference>
<dbReference type="SUPFAM" id="SSF47384">
    <property type="entry name" value="Homodimeric domain of signal transducing histidine kinase"/>
    <property type="match status" value="1"/>
</dbReference>
<dbReference type="SMART" id="SM00387">
    <property type="entry name" value="HATPase_c"/>
    <property type="match status" value="1"/>
</dbReference>
<dbReference type="InterPro" id="IPR003661">
    <property type="entry name" value="HisK_dim/P_dom"/>
</dbReference>
<evidence type="ECO:0000256" key="4">
    <source>
        <dbReference type="ARBA" id="ARBA00022679"/>
    </source>
</evidence>
<dbReference type="Pfam" id="PF02518">
    <property type="entry name" value="HATPase_c"/>
    <property type="match status" value="1"/>
</dbReference>
<dbReference type="GO" id="GO:0016301">
    <property type="term" value="F:kinase activity"/>
    <property type="evidence" value="ECO:0007669"/>
    <property type="project" value="UniProtKB-KW"/>
</dbReference>
<dbReference type="InterPro" id="IPR036097">
    <property type="entry name" value="HisK_dim/P_sf"/>
</dbReference>
<dbReference type="InterPro" id="IPR004358">
    <property type="entry name" value="Sig_transdc_His_kin-like_C"/>
</dbReference>
<organism evidence="11 12">
    <name type="scientific">Brevibacillus choshinensis</name>
    <dbReference type="NCBI Taxonomy" id="54911"/>
    <lineage>
        <taxon>Bacteria</taxon>
        <taxon>Bacillati</taxon>
        <taxon>Bacillota</taxon>
        <taxon>Bacilli</taxon>
        <taxon>Bacillales</taxon>
        <taxon>Paenibacillaceae</taxon>
        <taxon>Brevibacillus</taxon>
    </lineage>
</organism>
<gene>
    <name evidence="11" type="ORF">AN963_07395</name>
</gene>
<evidence type="ECO:0000313" key="12">
    <source>
        <dbReference type="Proteomes" id="UP000051063"/>
    </source>
</evidence>
<evidence type="ECO:0000256" key="5">
    <source>
        <dbReference type="ARBA" id="ARBA00022741"/>
    </source>
</evidence>
<dbReference type="CDD" id="cd00082">
    <property type="entry name" value="HisKA"/>
    <property type="match status" value="1"/>
</dbReference>
<accession>A0ABR5NDH5</accession>
<keyword evidence="4" id="KW-0808">Transferase</keyword>
<dbReference type="PANTHER" id="PTHR43711:SF1">
    <property type="entry name" value="HISTIDINE KINASE 1"/>
    <property type="match status" value="1"/>
</dbReference>
<protein>
    <recommendedName>
        <fullName evidence="2">histidine kinase</fullName>
        <ecNumber evidence="2">2.7.13.3</ecNumber>
    </recommendedName>
</protein>
<dbReference type="Gene3D" id="1.10.287.130">
    <property type="match status" value="1"/>
</dbReference>
<keyword evidence="8" id="KW-0902">Two-component regulatory system</keyword>
<keyword evidence="9" id="KW-0472">Membrane</keyword>
<dbReference type="PRINTS" id="PR00344">
    <property type="entry name" value="BCTRLSENSOR"/>
</dbReference>
<dbReference type="SUPFAM" id="SSF55874">
    <property type="entry name" value="ATPase domain of HSP90 chaperone/DNA topoisomerase II/histidine kinase"/>
    <property type="match status" value="1"/>
</dbReference>
<keyword evidence="3" id="KW-0597">Phosphoprotein</keyword>
<keyword evidence="7" id="KW-0067">ATP-binding</keyword>
<evidence type="ECO:0000313" key="11">
    <source>
        <dbReference type="EMBL" id="KQL49553.1"/>
    </source>
</evidence>
<sequence>MKNNQDIFRKTRVHLTFMNSFMLIVFLLFFIVGTISVLSYIVYNEQKLELKALTEQELEESYVVEPQGKSGENTPINNQGIYINYFLKKNGDVVVGDEFNPEMRSLILDKVKGWSPEGIQVKYVTFSVGNQQEVHFLIAAKHVLNSGGGTGTLYIGKDVSYLWSMFQWLLAVLLGMLLLFVGIAIGIGQIMTRRAMKPIVHSYQLQREFLADASHELRTPISILKSGLEVMDMGENNQLSSFSSDLLVDLQKEAKSAAKLVDDLMLLARTDSGAQPLFYETFDFYSLAEQVVRSIQNVTPPSQIQLNLLSDRSLHFYGDLERMKQLLYILLNNAVQYTQPGGKVTLDYFLEEESQATKLCITVTDTGIGMEPEHLESIFRRFYRVDKNRSRESGGTGIGLAIAKWIVEAHQGDIEVESTPGVGSTFTIYLPLT</sequence>
<dbReference type="InterPro" id="IPR036890">
    <property type="entry name" value="HATPase_C_sf"/>
</dbReference>
<dbReference type="InterPro" id="IPR003594">
    <property type="entry name" value="HATPase_dom"/>
</dbReference>
<evidence type="ECO:0000256" key="7">
    <source>
        <dbReference type="ARBA" id="ARBA00022840"/>
    </source>
</evidence>
<evidence type="ECO:0000256" key="1">
    <source>
        <dbReference type="ARBA" id="ARBA00000085"/>
    </source>
</evidence>
<evidence type="ECO:0000256" key="8">
    <source>
        <dbReference type="ARBA" id="ARBA00023012"/>
    </source>
</evidence>
<evidence type="ECO:0000259" key="10">
    <source>
        <dbReference type="PROSITE" id="PS50109"/>
    </source>
</evidence>
<dbReference type="Proteomes" id="UP000051063">
    <property type="component" value="Unassembled WGS sequence"/>
</dbReference>
<evidence type="ECO:0000256" key="9">
    <source>
        <dbReference type="SAM" id="Phobius"/>
    </source>
</evidence>
<proteinExistence type="predicted"/>
<dbReference type="RefSeq" id="WP_055743859.1">
    <property type="nucleotide sequence ID" value="NZ_LJJB01000007.1"/>
</dbReference>
<evidence type="ECO:0000256" key="6">
    <source>
        <dbReference type="ARBA" id="ARBA00022777"/>
    </source>
</evidence>
<keyword evidence="12" id="KW-1185">Reference proteome</keyword>
<keyword evidence="9" id="KW-0812">Transmembrane</keyword>
<dbReference type="EMBL" id="LJJB01000007">
    <property type="protein sequence ID" value="KQL49553.1"/>
    <property type="molecule type" value="Genomic_DNA"/>
</dbReference>
<comment type="catalytic activity">
    <reaction evidence="1">
        <text>ATP + protein L-histidine = ADP + protein N-phospho-L-histidine.</text>
        <dbReference type="EC" id="2.7.13.3"/>
    </reaction>
</comment>
<keyword evidence="5" id="KW-0547">Nucleotide-binding</keyword>
<dbReference type="PANTHER" id="PTHR43711">
    <property type="entry name" value="TWO-COMPONENT HISTIDINE KINASE"/>
    <property type="match status" value="1"/>
</dbReference>
<keyword evidence="6 11" id="KW-0418">Kinase</keyword>
<dbReference type="PROSITE" id="PS50109">
    <property type="entry name" value="HIS_KIN"/>
    <property type="match status" value="1"/>
</dbReference>
<name>A0ABR5NDH5_BRECH</name>